<dbReference type="InterPro" id="IPR013106">
    <property type="entry name" value="Ig_V-set"/>
</dbReference>
<dbReference type="InterPro" id="IPR037448">
    <property type="entry name" value="Zig-8"/>
</dbReference>
<proteinExistence type="predicted"/>
<dbReference type="InterPro" id="IPR013151">
    <property type="entry name" value="Immunoglobulin_dom"/>
</dbReference>
<dbReference type="InterPro" id="IPR013783">
    <property type="entry name" value="Ig-like_fold"/>
</dbReference>
<dbReference type="PROSITE" id="PS50835">
    <property type="entry name" value="IG_LIKE"/>
    <property type="match status" value="1"/>
</dbReference>
<dbReference type="SMART" id="SM00409">
    <property type="entry name" value="IG"/>
    <property type="match status" value="2"/>
</dbReference>
<protein>
    <submittedName>
        <fullName evidence="2">Defective proboscis extension response (Dpr)</fullName>
    </submittedName>
</protein>
<dbReference type="Gene3D" id="2.60.40.10">
    <property type="entry name" value="Immunoglobulins"/>
    <property type="match status" value="1"/>
</dbReference>
<gene>
    <name evidence="2" type="ORF">D915_005413</name>
</gene>
<dbReference type="Pfam" id="PF00047">
    <property type="entry name" value="ig"/>
    <property type="match status" value="1"/>
</dbReference>
<comment type="caution">
    <text evidence="2">The sequence shown here is derived from an EMBL/GenBank/DDBJ whole genome shotgun (WGS) entry which is preliminary data.</text>
</comment>
<dbReference type="SMART" id="SM00406">
    <property type="entry name" value="IGv"/>
    <property type="match status" value="1"/>
</dbReference>
<reference evidence="2" key="1">
    <citation type="submission" date="2019-03" db="EMBL/GenBank/DDBJ databases">
        <title>Improved annotation for the trematode Fasciola hepatica.</title>
        <authorList>
            <person name="Choi Y.-J."/>
            <person name="Martin J."/>
            <person name="Mitreva M."/>
        </authorList>
    </citation>
    <scope>NUCLEOTIDE SEQUENCE [LARGE SCALE GENOMIC DNA]</scope>
</reference>
<dbReference type="CDD" id="cd00096">
    <property type="entry name" value="Ig"/>
    <property type="match status" value="1"/>
</dbReference>
<evidence type="ECO:0000259" key="1">
    <source>
        <dbReference type="PROSITE" id="PS50835"/>
    </source>
</evidence>
<dbReference type="PANTHER" id="PTHR23279">
    <property type="entry name" value="DEFECTIVE PROBOSCIS EXTENSION RESPONSE DPR -RELATED"/>
    <property type="match status" value="1"/>
</dbReference>
<dbReference type="GO" id="GO:0032589">
    <property type="term" value="C:neuron projection membrane"/>
    <property type="evidence" value="ECO:0007669"/>
    <property type="project" value="TreeGrafter"/>
</dbReference>
<evidence type="ECO:0000313" key="2">
    <source>
        <dbReference type="EMBL" id="THD23975.1"/>
    </source>
</evidence>
<dbReference type="EMBL" id="JXXN02001838">
    <property type="protein sequence ID" value="THD23975.1"/>
    <property type="molecule type" value="Genomic_DNA"/>
</dbReference>
<dbReference type="GO" id="GO:0050808">
    <property type="term" value="P:synapse organization"/>
    <property type="evidence" value="ECO:0007669"/>
    <property type="project" value="TreeGrafter"/>
</dbReference>
<dbReference type="InterPro" id="IPR007110">
    <property type="entry name" value="Ig-like_dom"/>
</dbReference>
<name>A0A4E0RBF2_FASHE</name>
<dbReference type="InterPro" id="IPR036179">
    <property type="entry name" value="Ig-like_dom_sf"/>
</dbReference>
<dbReference type="InterPro" id="IPR003599">
    <property type="entry name" value="Ig_sub"/>
</dbReference>
<accession>A0A4E0RBF2</accession>
<feature type="domain" description="Ig-like" evidence="1">
    <location>
        <begin position="182"/>
        <end position="280"/>
    </location>
</feature>
<evidence type="ECO:0000313" key="3">
    <source>
        <dbReference type="Proteomes" id="UP000230066"/>
    </source>
</evidence>
<dbReference type="AlphaFoldDB" id="A0A4E0RBF2"/>
<dbReference type="PANTHER" id="PTHR23279:SF36">
    <property type="entry name" value="DEFECTIVE PROBOSCIS EXTENSION RESPONSE 9, ISOFORM A"/>
    <property type="match status" value="1"/>
</dbReference>
<dbReference type="Proteomes" id="UP000230066">
    <property type="component" value="Unassembled WGS sequence"/>
</dbReference>
<sequence>MNNVIYSFEISRVDLYKFKMLRSPAKIELIFMILIIVDAMCPVVCQSNAHPKRLIHVSIAVLRVISNYEIQLWFVFAKVFSLIPSMSESLVILPSWNKTLLQYMRPTDHLRDSRVPSTLTGNYVQFFQPLQQTQYNCQEDRITLADTKTPQSFPAGSPSEHTYQPSYNLFPEESQEYIQSTPKFDRRMKSFVQPCFDPLEAIHVNAVIYSTARIPCTVYNIDFQSTVMSWWKDGSLRELTVGNEVSNPRYELDRSNPRSWTLVINNVTQADAGDYICQINLSKLREKFYRLKITEPKSSKGTTKLDDGYVKDEAVRLANSVNQDVTVKSDPNGVPGKPHKLTCLAHFRAFDASAGIQWYLRDRKIYPLTEIEDGNIQTRNSAQPSTSIRLSSVTGQIIDVTNRWINNHTLYSVLRISKLTAECFGQWKCKKYTRKKFEPLAESTFTLTAEEYNQSRSLNNVGMKQPRFVSNQKNNAYRTASGTPLSFLILGIYICFPARWFPPIFMAQILYILLQCINNTDQQIPLTNAKISA</sequence>
<dbReference type="SUPFAM" id="SSF48726">
    <property type="entry name" value="Immunoglobulin"/>
    <property type="match status" value="1"/>
</dbReference>
<keyword evidence="3" id="KW-1185">Reference proteome</keyword>
<organism evidence="2 3">
    <name type="scientific">Fasciola hepatica</name>
    <name type="common">Liver fluke</name>
    <dbReference type="NCBI Taxonomy" id="6192"/>
    <lineage>
        <taxon>Eukaryota</taxon>
        <taxon>Metazoa</taxon>
        <taxon>Spiralia</taxon>
        <taxon>Lophotrochozoa</taxon>
        <taxon>Platyhelminthes</taxon>
        <taxon>Trematoda</taxon>
        <taxon>Digenea</taxon>
        <taxon>Plagiorchiida</taxon>
        <taxon>Echinostomata</taxon>
        <taxon>Echinostomatoidea</taxon>
        <taxon>Fasciolidae</taxon>
        <taxon>Fasciola</taxon>
    </lineage>
</organism>